<dbReference type="PANTHER" id="PTHR43046">
    <property type="entry name" value="GDP-MANNOSE MANNOSYL HYDROLASE"/>
    <property type="match status" value="1"/>
</dbReference>
<protein>
    <submittedName>
        <fullName evidence="7">NUDIX hydrolase</fullName>
    </submittedName>
</protein>
<evidence type="ECO:0000313" key="8">
    <source>
        <dbReference type="Proteomes" id="UP000230407"/>
    </source>
</evidence>
<evidence type="ECO:0000313" key="7">
    <source>
        <dbReference type="EMBL" id="PJE95763.1"/>
    </source>
</evidence>
<evidence type="ECO:0000256" key="2">
    <source>
        <dbReference type="ARBA" id="ARBA00005582"/>
    </source>
</evidence>
<comment type="similarity">
    <text evidence="2 5">Belongs to the Nudix hydrolase family.</text>
</comment>
<dbReference type="SUPFAM" id="SSF55811">
    <property type="entry name" value="Nudix"/>
    <property type="match status" value="1"/>
</dbReference>
<feature type="domain" description="Nudix hydrolase" evidence="6">
    <location>
        <begin position="24"/>
        <end position="162"/>
    </location>
</feature>
<keyword evidence="3 5" id="KW-0378">Hydrolase</keyword>
<evidence type="ECO:0000256" key="1">
    <source>
        <dbReference type="ARBA" id="ARBA00001946"/>
    </source>
</evidence>
<comment type="caution">
    <text evidence="7">The sequence shown here is derived from an EMBL/GenBank/DDBJ whole genome shotgun (WGS) entry which is preliminary data.</text>
</comment>
<dbReference type="Gene3D" id="3.90.79.10">
    <property type="entry name" value="Nucleoside Triphosphate Pyrophosphohydrolase"/>
    <property type="match status" value="1"/>
</dbReference>
<accession>A0A2M8LUY3</accession>
<dbReference type="PROSITE" id="PS00893">
    <property type="entry name" value="NUDIX_BOX"/>
    <property type="match status" value="1"/>
</dbReference>
<evidence type="ECO:0000256" key="3">
    <source>
        <dbReference type="ARBA" id="ARBA00022801"/>
    </source>
</evidence>
<dbReference type="EMBL" id="PGGW01000061">
    <property type="protein sequence ID" value="PJE95763.1"/>
    <property type="molecule type" value="Genomic_DNA"/>
</dbReference>
<name>A0A2M8LUY3_9ACTN</name>
<reference evidence="7 8" key="1">
    <citation type="submission" date="2017-11" db="EMBL/GenBank/DDBJ databases">
        <title>Streptomyces carmine sp. nov., a novel actinomycete isolated from Sophora alopecuroides in Xinjiang, China.</title>
        <authorList>
            <person name="Wang Y."/>
            <person name="Luo X."/>
            <person name="Wan C."/>
            <person name="Zhang L."/>
        </authorList>
    </citation>
    <scope>NUCLEOTIDE SEQUENCE [LARGE SCALE GENOMIC DNA]</scope>
    <source>
        <strain evidence="7 8">TRM SA0054</strain>
    </source>
</reference>
<evidence type="ECO:0000256" key="4">
    <source>
        <dbReference type="ARBA" id="ARBA00022842"/>
    </source>
</evidence>
<dbReference type="InterPro" id="IPR015797">
    <property type="entry name" value="NUDIX_hydrolase-like_dom_sf"/>
</dbReference>
<dbReference type="InterPro" id="IPR020084">
    <property type="entry name" value="NUDIX_hydrolase_CS"/>
</dbReference>
<dbReference type="AlphaFoldDB" id="A0A2M8LUY3"/>
<comment type="cofactor">
    <cofactor evidence="1">
        <name>Mg(2+)</name>
        <dbReference type="ChEBI" id="CHEBI:18420"/>
    </cofactor>
</comment>
<evidence type="ECO:0000256" key="5">
    <source>
        <dbReference type="RuleBase" id="RU003476"/>
    </source>
</evidence>
<dbReference type="Proteomes" id="UP000230407">
    <property type="component" value="Unassembled WGS sequence"/>
</dbReference>
<proteinExistence type="inferred from homology"/>
<dbReference type="PRINTS" id="PR00502">
    <property type="entry name" value="NUDIXFAMILY"/>
</dbReference>
<dbReference type="InterPro" id="IPR000086">
    <property type="entry name" value="NUDIX_hydrolase_dom"/>
</dbReference>
<dbReference type="Pfam" id="PF00293">
    <property type="entry name" value="NUDIX"/>
    <property type="match status" value="1"/>
</dbReference>
<dbReference type="CDD" id="cd02883">
    <property type="entry name" value="NUDIX_Hydrolase"/>
    <property type="match status" value="1"/>
</dbReference>
<keyword evidence="4" id="KW-0460">Magnesium</keyword>
<dbReference type="GO" id="GO:0016787">
    <property type="term" value="F:hydrolase activity"/>
    <property type="evidence" value="ECO:0007669"/>
    <property type="project" value="UniProtKB-KW"/>
</dbReference>
<dbReference type="InterPro" id="IPR020476">
    <property type="entry name" value="Nudix_hydrolase"/>
</dbReference>
<dbReference type="RefSeq" id="WP_100203488.1">
    <property type="nucleotide sequence ID" value="NZ_PGGW01000061.1"/>
</dbReference>
<dbReference type="PANTHER" id="PTHR43046:SF12">
    <property type="entry name" value="GDP-MANNOSE MANNOSYL HYDROLASE"/>
    <property type="match status" value="1"/>
</dbReference>
<dbReference type="PROSITE" id="PS51462">
    <property type="entry name" value="NUDIX"/>
    <property type="match status" value="1"/>
</dbReference>
<gene>
    <name evidence="7" type="ORF">CUT44_21095</name>
</gene>
<evidence type="ECO:0000259" key="6">
    <source>
        <dbReference type="PROSITE" id="PS51462"/>
    </source>
</evidence>
<sequence length="165" mass="18102">MRPLAADDRGNVLLSLLRGPEDAPPADAPLPLALTALWHGGRVLLVFNRARRWWELPGGLIEPGESPRAAALRELREESGQRPDRPPRFAGWAAFRLGPERRAEYGALFTGHTAAPRPFRPAEESGGELDGEIAALCWWDLSQSLPGYVQPLDACLARLTRAAPR</sequence>
<organism evidence="7 8">
    <name type="scientific">Streptomyces carminius</name>
    <dbReference type="NCBI Taxonomy" id="2665496"/>
    <lineage>
        <taxon>Bacteria</taxon>
        <taxon>Bacillati</taxon>
        <taxon>Actinomycetota</taxon>
        <taxon>Actinomycetes</taxon>
        <taxon>Kitasatosporales</taxon>
        <taxon>Streptomycetaceae</taxon>
        <taxon>Streptomyces</taxon>
    </lineage>
</organism>
<keyword evidence="8" id="KW-1185">Reference proteome</keyword>